<keyword evidence="2" id="KW-1185">Reference proteome</keyword>
<organism evidence="1 2">
    <name type="scientific">Symbiodinium pilosum</name>
    <name type="common">Dinoflagellate</name>
    <dbReference type="NCBI Taxonomy" id="2952"/>
    <lineage>
        <taxon>Eukaryota</taxon>
        <taxon>Sar</taxon>
        <taxon>Alveolata</taxon>
        <taxon>Dinophyceae</taxon>
        <taxon>Suessiales</taxon>
        <taxon>Symbiodiniaceae</taxon>
        <taxon>Symbiodinium</taxon>
    </lineage>
</organism>
<gene>
    <name evidence="1" type="ORF">SPIL2461_LOCUS7679</name>
</gene>
<evidence type="ECO:0000313" key="1">
    <source>
        <dbReference type="EMBL" id="CAE7330791.1"/>
    </source>
</evidence>
<evidence type="ECO:0000313" key="2">
    <source>
        <dbReference type="Proteomes" id="UP000649617"/>
    </source>
</evidence>
<dbReference type="AlphaFoldDB" id="A0A812NT51"/>
<proteinExistence type="predicted"/>
<comment type="caution">
    <text evidence="1">The sequence shown here is derived from an EMBL/GenBank/DDBJ whole genome shotgun (WGS) entry which is preliminary data.</text>
</comment>
<reference evidence="1" key="1">
    <citation type="submission" date="2021-02" db="EMBL/GenBank/DDBJ databases">
        <authorList>
            <person name="Dougan E. K."/>
            <person name="Rhodes N."/>
            <person name="Thang M."/>
            <person name="Chan C."/>
        </authorList>
    </citation>
    <scope>NUCLEOTIDE SEQUENCE</scope>
</reference>
<protein>
    <submittedName>
        <fullName evidence="1">Uncharacterized protein</fullName>
    </submittedName>
</protein>
<dbReference type="EMBL" id="CAJNIZ010012180">
    <property type="protein sequence ID" value="CAE7330791.1"/>
    <property type="molecule type" value="Genomic_DNA"/>
</dbReference>
<sequence length="94" mass="10514">MEDGKAYRTPGCGTKGEPGGLQMIWEFETLDLQEGSCWEFSGNREESFELFWARFLGRAWVSSACVGVCVCVCVTLCTKEFVTHACSTYHDDVI</sequence>
<accession>A0A812NT51</accession>
<dbReference type="Proteomes" id="UP000649617">
    <property type="component" value="Unassembled WGS sequence"/>
</dbReference>
<name>A0A812NT51_SYMPI</name>